<dbReference type="EMBL" id="JANBQB010001483">
    <property type="protein sequence ID" value="KAJ1971162.1"/>
    <property type="molecule type" value="Genomic_DNA"/>
</dbReference>
<feature type="region of interest" description="Disordered" evidence="1">
    <location>
        <begin position="1"/>
        <end position="194"/>
    </location>
</feature>
<accession>A0A9W8AXF4</accession>
<comment type="caution">
    <text evidence="2">The sequence shown here is derived from an EMBL/GenBank/DDBJ whole genome shotgun (WGS) entry which is preliminary data.</text>
</comment>
<organism evidence="2 3">
    <name type="scientific">Dimargaris verticillata</name>
    <dbReference type="NCBI Taxonomy" id="2761393"/>
    <lineage>
        <taxon>Eukaryota</taxon>
        <taxon>Fungi</taxon>
        <taxon>Fungi incertae sedis</taxon>
        <taxon>Zoopagomycota</taxon>
        <taxon>Kickxellomycotina</taxon>
        <taxon>Dimargaritomycetes</taxon>
        <taxon>Dimargaritales</taxon>
        <taxon>Dimargaritaceae</taxon>
        <taxon>Dimargaris</taxon>
    </lineage>
</organism>
<gene>
    <name evidence="2" type="ORF">H4R34_005830</name>
</gene>
<feature type="compositionally biased region" description="Basic and acidic residues" evidence="1">
    <location>
        <begin position="23"/>
        <end position="33"/>
    </location>
</feature>
<name>A0A9W8AXF4_9FUNG</name>
<keyword evidence="3" id="KW-1185">Reference proteome</keyword>
<feature type="compositionally biased region" description="Polar residues" evidence="1">
    <location>
        <begin position="117"/>
        <end position="129"/>
    </location>
</feature>
<evidence type="ECO:0000313" key="3">
    <source>
        <dbReference type="Proteomes" id="UP001151582"/>
    </source>
</evidence>
<dbReference type="Proteomes" id="UP001151582">
    <property type="component" value="Unassembled WGS sequence"/>
</dbReference>
<protein>
    <submittedName>
        <fullName evidence="2">Uncharacterized protein</fullName>
    </submittedName>
</protein>
<reference evidence="2" key="1">
    <citation type="submission" date="2022-07" db="EMBL/GenBank/DDBJ databases">
        <title>Phylogenomic reconstructions and comparative analyses of Kickxellomycotina fungi.</title>
        <authorList>
            <person name="Reynolds N.K."/>
            <person name="Stajich J.E."/>
            <person name="Barry K."/>
            <person name="Grigoriev I.V."/>
            <person name="Crous P."/>
            <person name="Smith M.E."/>
        </authorList>
    </citation>
    <scope>NUCLEOTIDE SEQUENCE</scope>
    <source>
        <strain evidence="2">RSA 567</strain>
    </source>
</reference>
<sequence>MPGTDDLYSDFLDDDEGGCSTESDSHQCDDGRLKRPGNARNTTLVHQQPPISRPDHLAVHYSRSSSPDSDANPMVTQEEDLDDDLGMPFHSGAQRYRLQGTAASHQPAAQVEASRSPPRSSLTARSASAFTRAPSRSDKPQAAALEIPQASTSSPANASAVSSEGESQMYDPAHYSPLVDEELDSDNPWANNKP</sequence>
<feature type="compositionally biased region" description="Polar residues" evidence="1">
    <location>
        <begin position="149"/>
        <end position="166"/>
    </location>
</feature>
<evidence type="ECO:0000256" key="1">
    <source>
        <dbReference type="SAM" id="MobiDB-lite"/>
    </source>
</evidence>
<dbReference type="AlphaFoldDB" id="A0A9W8AXF4"/>
<evidence type="ECO:0000313" key="2">
    <source>
        <dbReference type="EMBL" id="KAJ1971162.1"/>
    </source>
</evidence>
<proteinExistence type="predicted"/>
<feature type="compositionally biased region" description="Polar residues" evidence="1">
    <location>
        <begin position="39"/>
        <end position="50"/>
    </location>
</feature>
<feature type="compositionally biased region" description="Acidic residues" evidence="1">
    <location>
        <begin position="7"/>
        <end position="17"/>
    </location>
</feature>